<accession>A0A6N9ITH3</accession>
<evidence type="ECO:0000256" key="1">
    <source>
        <dbReference type="SAM" id="Phobius"/>
    </source>
</evidence>
<keyword evidence="1" id="KW-0472">Membrane</keyword>
<dbReference type="AlphaFoldDB" id="A0A6N9ITH3"/>
<proteinExistence type="predicted"/>
<keyword evidence="1" id="KW-1133">Transmembrane helix</keyword>
<name>A0A6N9ITH3_9LACO</name>
<dbReference type="EMBL" id="VSUB01000017">
    <property type="protein sequence ID" value="MYY65666.1"/>
    <property type="molecule type" value="Genomic_DNA"/>
</dbReference>
<reference evidence="2 3" key="1">
    <citation type="journal article" date="2020" name="Food Funct.">
        <title>Screening of Lactobacillus salivarius strains from the feces of Chinese populations and the evaluation of their effects against intestinal inflammation in mice.</title>
        <authorList>
            <person name="Zhai Q."/>
            <person name="Shen X."/>
            <person name="Cen S."/>
            <person name="Zhang C."/>
            <person name="Tian F."/>
            <person name="Zhao J."/>
            <person name="Zhang H."/>
            <person name="Xue Y."/>
            <person name="Chen W."/>
        </authorList>
    </citation>
    <scope>NUCLEOTIDE SEQUENCE [LARGE SCALE GENOMIC DNA]</scope>
    <source>
        <strain evidence="2 3">FYNDL5_1.scaf</strain>
    </source>
</reference>
<evidence type="ECO:0000313" key="2">
    <source>
        <dbReference type="EMBL" id="MYY65666.1"/>
    </source>
</evidence>
<sequence>MPLALLVIFTKKINFIGLFLALNWLIGESFFSPHILSKKGSDDMSEEILEAQAAIKQLRANKPNPNYRPLIFVVAPFSEVVKKQPAAVKAVDNY</sequence>
<comment type="caution">
    <text evidence="2">The sequence shown here is derived from an EMBL/GenBank/DDBJ whole genome shotgun (WGS) entry which is preliminary data.</text>
</comment>
<feature type="transmembrane region" description="Helical" evidence="1">
    <location>
        <begin position="12"/>
        <end position="31"/>
    </location>
</feature>
<dbReference type="Proteomes" id="UP000471678">
    <property type="component" value="Unassembled WGS sequence"/>
</dbReference>
<keyword evidence="1" id="KW-0812">Transmembrane</keyword>
<evidence type="ECO:0000313" key="3">
    <source>
        <dbReference type="Proteomes" id="UP000471678"/>
    </source>
</evidence>
<dbReference type="RefSeq" id="WP_162853970.1">
    <property type="nucleotide sequence ID" value="NZ_VSUB01000017.1"/>
</dbReference>
<gene>
    <name evidence="2" type="ORF">FYL25_09720</name>
</gene>
<protein>
    <submittedName>
        <fullName evidence="2">Uncharacterized protein</fullName>
    </submittedName>
</protein>
<organism evidence="2 3">
    <name type="scientific">Ligilactobacillus salivarius</name>
    <dbReference type="NCBI Taxonomy" id="1624"/>
    <lineage>
        <taxon>Bacteria</taxon>
        <taxon>Bacillati</taxon>
        <taxon>Bacillota</taxon>
        <taxon>Bacilli</taxon>
        <taxon>Lactobacillales</taxon>
        <taxon>Lactobacillaceae</taxon>
        <taxon>Ligilactobacillus</taxon>
    </lineage>
</organism>